<dbReference type="AlphaFoldDB" id="G7WQ27"/>
<dbReference type="Proteomes" id="UP000005877">
    <property type="component" value="Chromosome"/>
</dbReference>
<dbReference type="KEGG" id="mhi:Mhar_1700"/>
<dbReference type="HOGENOM" id="CLU_3282842_0_0_2"/>
<protein>
    <submittedName>
        <fullName evidence="1">DNA polymerase beta domain protein region</fullName>
    </submittedName>
</protein>
<reference evidence="1 2" key="1">
    <citation type="journal article" date="2012" name="PLoS ONE">
        <title>The genome characteristics and predicted function of methyl-group oxidation pathway in the obligate aceticlastic methanogens, Methanosaeta spp.</title>
        <authorList>
            <person name="Zhu J."/>
            <person name="Zheng H."/>
            <person name="Ai G."/>
            <person name="Zhang G."/>
            <person name="Liu D."/>
            <person name="Liu X."/>
            <person name="Dong X."/>
        </authorList>
    </citation>
    <scope>NUCLEOTIDE SEQUENCE [LARGE SCALE GENOMIC DNA]</scope>
    <source>
        <strain evidence="1 2">6Ac</strain>
    </source>
</reference>
<dbReference type="RefSeq" id="WP_014587239.1">
    <property type="nucleotide sequence ID" value="NC_017527.1"/>
</dbReference>
<name>G7WQ27_METH6</name>
<sequence length="40" mass="4745">MIEELKKMTGRDIDLVDRESIRNPFRRRSILARMEAIRGA</sequence>
<accession>G7WQ27</accession>
<keyword evidence="2" id="KW-1185">Reference proteome</keyword>
<dbReference type="PATRIC" id="fig|1110509.7.peg.1887"/>
<gene>
    <name evidence="1" type="ordered locus">Mhar_1700</name>
</gene>
<evidence type="ECO:0000313" key="2">
    <source>
        <dbReference type="Proteomes" id="UP000005877"/>
    </source>
</evidence>
<proteinExistence type="predicted"/>
<dbReference type="GeneID" id="76624228"/>
<dbReference type="STRING" id="1110509.Mhar_1700"/>
<organism evidence="1 2">
    <name type="scientific">Methanothrix harundinacea (strain 6Ac)</name>
    <name type="common">Methanosaeta harundinacea</name>
    <dbReference type="NCBI Taxonomy" id="1110509"/>
    <lineage>
        <taxon>Archaea</taxon>
        <taxon>Methanobacteriati</taxon>
        <taxon>Methanobacteriota</taxon>
        <taxon>Stenosarchaea group</taxon>
        <taxon>Methanomicrobia</taxon>
        <taxon>Methanotrichales</taxon>
        <taxon>Methanotrichaceae</taxon>
        <taxon>Methanothrix</taxon>
    </lineage>
</organism>
<evidence type="ECO:0000313" key="1">
    <source>
        <dbReference type="EMBL" id="AET65058.1"/>
    </source>
</evidence>
<dbReference type="EMBL" id="CP003117">
    <property type="protein sequence ID" value="AET65058.1"/>
    <property type="molecule type" value="Genomic_DNA"/>
</dbReference>